<comment type="caution">
    <text evidence="2">The sequence shown here is derived from an EMBL/GenBank/DDBJ whole genome shotgun (WGS) entry which is preliminary data.</text>
</comment>
<accession>A0A2G2VB43</accession>
<keyword evidence="3" id="KW-1185">Reference proteome</keyword>
<protein>
    <recommendedName>
        <fullName evidence="4">Zinc finger BED domain-containing protein RICESLEEPER 2-like</fullName>
    </recommendedName>
</protein>
<gene>
    <name evidence="2" type="ORF">CQW23_30195</name>
</gene>
<dbReference type="PANTHER" id="PTHR46481:SF7">
    <property type="entry name" value="ZINC FINGER BED DOMAIN-CONTAINING PROTEIN RICESLEEPER 2-LIKE"/>
    <property type="match status" value="1"/>
</dbReference>
<dbReference type="OrthoDB" id="1745426at2759"/>
<organism evidence="2 3">
    <name type="scientific">Capsicum baccatum</name>
    <name type="common">Peruvian pepper</name>
    <dbReference type="NCBI Taxonomy" id="33114"/>
    <lineage>
        <taxon>Eukaryota</taxon>
        <taxon>Viridiplantae</taxon>
        <taxon>Streptophyta</taxon>
        <taxon>Embryophyta</taxon>
        <taxon>Tracheophyta</taxon>
        <taxon>Spermatophyta</taxon>
        <taxon>Magnoliopsida</taxon>
        <taxon>eudicotyledons</taxon>
        <taxon>Gunneridae</taxon>
        <taxon>Pentapetalae</taxon>
        <taxon>asterids</taxon>
        <taxon>lamiids</taxon>
        <taxon>Solanales</taxon>
        <taxon>Solanaceae</taxon>
        <taxon>Solanoideae</taxon>
        <taxon>Capsiceae</taxon>
        <taxon>Capsicum</taxon>
    </lineage>
</organism>
<reference evidence="2 3" key="1">
    <citation type="journal article" date="2017" name="Genome Biol.">
        <title>New reference genome sequences of hot pepper reveal the massive evolution of plant disease-resistance genes by retroduplication.</title>
        <authorList>
            <person name="Kim S."/>
            <person name="Park J."/>
            <person name="Yeom S.I."/>
            <person name="Kim Y.M."/>
            <person name="Seo E."/>
            <person name="Kim K.T."/>
            <person name="Kim M.S."/>
            <person name="Lee J.M."/>
            <person name="Cheong K."/>
            <person name="Shin H.S."/>
            <person name="Kim S.B."/>
            <person name="Han K."/>
            <person name="Lee J."/>
            <person name="Park M."/>
            <person name="Lee H.A."/>
            <person name="Lee H.Y."/>
            <person name="Lee Y."/>
            <person name="Oh S."/>
            <person name="Lee J.H."/>
            <person name="Choi E."/>
            <person name="Choi E."/>
            <person name="Lee S.E."/>
            <person name="Jeon J."/>
            <person name="Kim H."/>
            <person name="Choi G."/>
            <person name="Song H."/>
            <person name="Lee J."/>
            <person name="Lee S.C."/>
            <person name="Kwon J.K."/>
            <person name="Lee H.Y."/>
            <person name="Koo N."/>
            <person name="Hong Y."/>
            <person name="Kim R.W."/>
            <person name="Kang W.H."/>
            <person name="Huh J.H."/>
            <person name="Kang B.C."/>
            <person name="Yang T.J."/>
            <person name="Lee Y.H."/>
            <person name="Bennetzen J.L."/>
            <person name="Choi D."/>
        </authorList>
    </citation>
    <scope>NUCLEOTIDE SEQUENCE [LARGE SCALE GENOMIC DNA]</scope>
    <source>
        <strain evidence="3">cv. PBC81</strain>
    </source>
</reference>
<dbReference type="InterPro" id="IPR012337">
    <property type="entry name" value="RNaseH-like_sf"/>
</dbReference>
<dbReference type="InterPro" id="IPR052035">
    <property type="entry name" value="ZnF_BED_domain_contain"/>
</dbReference>
<reference evidence="3" key="2">
    <citation type="journal article" date="2017" name="J. Anim. Genet.">
        <title>Multiple reference genome sequences of hot pepper reveal the massive evolution of plant disease resistance genes by retroduplication.</title>
        <authorList>
            <person name="Kim S."/>
            <person name="Park J."/>
            <person name="Yeom S.-I."/>
            <person name="Kim Y.-M."/>
            <person name="Seo E."/>
            <person name="Kim K.-T."/>
            <person name="Kim M.-S."/>
            <person name="Lee J.M."/>
            <person name="Cheong K."/>
            <person name="Shin H.-S."/>
            <person name="Kim S.-B."/>
            <person name="Han K."/>
            <person name="Lee J."/>
            <person name="Park M."/>
            <person name="Lee H.-A."/>
            <person name="Lee H.-Y."/>
            <person name="Lee Y."/>
            <person name="Oh S."/>
            <person name="Lee J.H."/>
            <person name="Choi E."/>
            <person name="Choi E."/>
            <person name="Lee S.E."/>
            <person name="Jeon J."/>
            <person name="Kim H."/>
            <person name="Choi G."/>
            <person name="Song H."/>
            <person name="Lee J."/>
            <person name="Lee S.-C."/>
            <person name="Kwon J.-K."/>
            <person name="Lee H.-Y."/>
            <person name="Koo N."/>
            <person name="Hong Y."/>
            <person name="Kim R.W."/>
            <person name="Kang W.-H."/>
            <person name="Huh J.H."/>
            <person name="Kang B.-C."/>
            <person name="Yang T.-J."/>
            <person name="Lee Y.-H."/>
            <person name="Bennetzen J.L."/>
            <person name="Choi D."/>
        </authorList>
    </citation>
    <scope>NUCLEOTIDE SEQUENCE [LARGE SCALE GENOMIC DNA]</scope>
    <source>
        <strain evidence="3">cv. PBC81</strain>
    </source>
</reference>
<proteinExistence type="predicted"/>
<dbReference type="SUPFAM" id="SSF53098">
    <property type="entry name" value="Ribonuclease H-like"/>
    <property type="match status" value="1"/>
</dbReference>
<evidence type="ECO:0008006" key="4">
    <source>
        <dbReference type="Google" id="ProtNLM"/>
    </source>
</evidence>
<dbReference type="Proteomes" id="UP000224567">
    <property type="component" value="Unassembled WGS sequence"/>
</dbReference>
<dbReference type="AlphaFoldDB" id="A0A2G2VB43"/>
<evidence type="ECO:0000313" key="3">
    <source>
        <dbReference type="Proteomes" id="UP000224567"/>
    </source>
</evidence>
<evidence type="ECO:0000256" key="1">
    <source>
        <dbReference type="SAM" id="MobiDB-lite"/>
    </source>
</evidence>
<sequence length="383" mass="44748">MADESRVSMAGSTDSVPDNSNDNSIDTTDQKKRKEMESRSTAWEHFEKILKMDSSGEYWKFEQEVVRRALVEMIIVYELPFSFVENEGFKKFMSKAQPLFWIPSRRTITRDCYDVYGELRLSLKKYFRGMQPRICLTTDTWTSVQKLNYMCLTAHFIDRDWVLHKRILNFCPITSHKGEHLAECISNCLLDWNLVSVFTATVDNASSNNIAVPALSKKLDMWGTNVMDGKHLHVRCMTHILNLIMQDGLKEIGPSIKRVRQMVKYVRSSPARTRNFNKCCEIQKIEYAKMLSFDVPTRWNSTYLMLEMAEKFEKAFERFDLYDDNFNSYLSTDVCEDSSVAGSIQSDDWVNVRNVIKFLERFYMLTLKVSGSRYVTCNVHFED</sequence>
<dbReference type="PANTHER" id="PTHR46481">
    <property type="entry name" value="ZINC FINGER BED DOMAIN-CONTAINING PROTEIN 4"/>
    <property type="match status" value="1"/>
</dbReference>
<feature type="region of interest" description="Disordered" evidence="1">
    <location>
        <begin position="1"/>
        <end position="39"/>
    </location>
</feature>
<evidence type="ECO:0000313" key="2">
    <source>
        <dbReference type="EMBL" id="PHT30210.1"/>
    </source>
</evidence>
<name>A0A2G2VB43_CAPBA</name>
<dbReference type="SUPFAM" id="SSF140996">
    <property type="entry name" value="Hermes dimerisation domain"/>
    <property type="match status" value="1"/>
</dbReference>
<dbReference type="EMBL" id="MLFT02000052">
    <property type="protein sequence ID" value="PHT30210.1"/>
    <property type="molecule type" value="Genomic_DNA"/>
</dbReference>
<feature type="compositionally biased region" description="Basic and acidic residues" evidence="1">
    <location>
        <begin position="28"/>
        <end position="39"/>
    </location>
</feature>
<feature type="compositionally biased region" description="Low complexity" evidence="1">
    <location>
        <begin position="18"/>
        <end position="27"/>
    </location>
</feature>